<evidence type="ECO:0000256" key="1">
    <source>
        <dbReference type="SAM" id="MobiDB-lite"/>
    </source>
</evidence>
<dbReference type="Proteomes" id="UP000324222">
    <property type="component" value="Unassembled WGS sequence"/>
</dbReference>
<sequence length="68" mass="7513">MLKNLPSLPSREYVPSSRYLDSFKIHHLSALNKRPSPPSPPPPACPAPSPRLPQQHERLVPLSLSALP</sequence>
<proteinExistence type="predicted"/>
<protein>
    <submittedName>
        <fullName evidence="2">Uncharacterized protein</fullName>
    </submittedName>
</protein>
<comment type="caution">
    <text evidence="2">The sequence shown here is derived from an EMBL/GenBank/DDBJ whole genome shotgun (WGS) entry which is preliminary data.</text>
</comment>
<accession>A0A5B7GBI1</accession>
<organism evidence="2 3">
    <name type="scientific">Portunus trituberculatus</name>
    <name type="common">Swimming crab</name>
    <name type="synonym">Neptunus trituberculatus</name>
    <dbReference type="NCBI Taxonomy" id="210409"/>
    <lineage>
        <taxon>Eukaryota</taxon>
        <taxon>Metazoa</taxon>
        <taxon>Ecdysozoa</taxon>
        <taxon>Arthropoda</taxon>
        <taxon>Crustacea</taxon>
        <taxon>Multicrustacea</taxon>
        <taxon>Malacostraca</taxon>
        <taxon>Eumalacostraca</taxon>
        <taxon>Eucarida</taxon>
        <taxon>Decapoda</taxon>
        <taxon>Pleocyemata</taxon>
        <taxon>Brachyura</taxon>
        <taxon>Eubrachyura</taxon>
        <taxon>Portunoidea</taxon>
        <taxon>Portunidae</taxon>
        <taxon>Portuninae</taxon>
        <taxon>Portunus</taxon>
    </lineage>
</organism>
<reference evidence="2 3" key="1">
    <citation type="submission" date="2019-05" db="EMBL/GenBank/DDBJ databases">
        <title>Another draft genome of Portunus trituberculatus and its Hox gene families provides insights of decapod evolution.</title>
        <authorList>
            <person name="Jeong J.-H."/>
            <person name="Song I."/>
            <person name="Kim S."/>
            <person name="Choi T."/>
            <person name="Kim D."/>
            <person name="Ryu S."/>
            <person name="Kim W."/>
        </authorList>
    </citation>
    <scope>NUCLEOTIDE SEQUENCE [LARGE SCALE GENOMIC DNA]</scope>
    <source>
        <tissue evidence="2">Muscle</tissue>
    </source>
</reference>
<dbReference type="AlphaFoldDB" id="A0A5B7GBI1"/>
<name>A0A5B7GBI1_PORTR</name>
<keyword evidence="3" id="KW-1185">Reference proteome</keyword>
<evidence type="ECO:0000313" key="3">
    <source>
        <dbReference type="Proteomes" id="UP000324222"/>
    </source>
</evidence>
<feature type="compositionally biased region" description="Pro residues" evidence="1">
    <location>
        <begin position="35"/>
        <end position="51"/>
    </location>
</feature>
<gene>
    <name evidence="2" type="ORF">E2C01_048609</name>
</gene>
<dbReference type="EMBL" id="VSRR010012552">
    <property type="protein sequence ID" value="MPC54685.1"/>
    <property type="molecule type" value="Genomic_DNA"/>
</dbReference>
<feature type="region of interest" description="Disordered" evidence="1">
    <location>
        <begin position="30"/>
        <end position="68"/>
    </location>
</feature>
<evidence type="ECO:0000313" key="2">
    <source>
        <dbReference type="EMBL" id="MPC54685.1"/>
    </source>
</evidence>